<dbReference type="Proteomes" id="UP000294662">
    <property type="component" value="Unassembled WGS sequence"/>
</dbReference>
<comment type="similarity">
    <text evidence="3 15">Belongs to the CDP-alcohol phosphatidyltransferase class-I family.</text>
</comment>
<evidence type="ECO:0000313" key="19">
    <source>
        <dbReference type="Proteomes" id="UP000294662"/>
    </source>
</evidence>
<evidence type="ECO:0000256" key="2">
    <source>
        <dbReference type="ARBA" id="ARBA00004127"/>
    </source>
</evidence>
<feature type="transmembrane region" description="Helical" evidence="16">
    <location>
        <begin position="205"/>
        <end position="238"/>
    </location>
</feature>
<dbReference type="InterPro" id="IPR048254">
    <property type="entry name" value="CDP_ALCOHOL_P_TRANSF_CS"/>
</dbReference>
<name>A0A4R5EMZ9_9RHOB</name>
<comment type="subcellular location">
    <subcellularLocation>
        <location evidence="2">Endomembrane system</location>
        <topology evidence="2">Multi-pass membrane protein</topology>
    </subcellularLocation>
</comment>
<evidence type="ECO:0000256" key="7">
    <source>
        <dbReference type="ARBA" id="ARBA00022679"/>
    </source>
</evidence>
<evidence type="ECO:0000313" key="18">
    <source>
        <dbReference type="EMBL" id="TDE35927.1"/>
    </source>
</evidence>
<dbReference type="EC" id="2.7.8.8" evidence="4"/>
<feature type="transmembrane region" description="Helical" evidence="16">
    <location>
        <begin position="104"/>
        <end position="125"/>
    </location>
</feature>
<dbReference type="Pfam" id="PF01066">
    <property type="entry name" value="CDP-OH_P_transf"/>
    <property type="match status" value="1"/>
</dbReference>
<dbReference type="InterPro" id="IPR004533">
    <property type="entry name" value="CDP-diaglyc--ser_O-PTrfase"/>
</dbReference>
<accession>A0A4R5EMZ9</accession>
<dbReference type="GO" id="GO:0016020">
    <property type="term" value="C:membrane"/>
    <property type="evidence" value="ECO:0007669"/>
    <property type="project" value="InterPro"/>
</dbReference>
<evidence type="ECO:0000256" key="3">
    <source>
        <dbReference type="ARBA" id="ARBA00010441"/>
    </source>
</evidence>
<keyword evidence="13" id="KW-1208">Phospholipid metabolism</keyword>
<dbReference type="RefSeq" id="WP_132830468.1">
    <property type="nucleotide sequence ID" value="NZ_SMFP01000011.1"/>
</dbReference>
<dbReference type="InterPro" id="IPR050324">
    <property type="entry name" value="CDP-alcohol_PTase-I"/>
</dbReference>
<dbReference type="AlphaFoldDB" id="A0A4R5EMZ9"/>
<evidence type="ECO:0000256" key="5">
    <source>
        <dbReference type="ARBA" id="ARBA00017171"/>
    </source>
</evidence>
<evidence type="ECO:0000256" key="16">
    <source>
        <dbReference type="SAM" id="Phobius"/>
    </source>
</evidence>
<evidence type="ECO:0000256" key="14">
    <source>
        <dbReference type="ARBA" id="ARBA00032361"/>
    </source>
</evidence>
<evidence type="ECO:0000256" key="8">
    <source>
        <dbReference type="ARBA" id="ARBA00022692"/>
    </source>
</evidence>
<organism evidence="18 19">
    <name type="scientific">Antarcticimicrobium sediminis</name>
    <dbReference type="NCBI Taxonomy" id="2546227"/>
    <lineage>
        <taxon>Bacteria</taxon>
        <taxon>Pseudomonadati</taxon>
        <taxon>Pseudomonadota</taxon>
        <taxon>Alphaproteobacteria</taxon>
        <taxon>Rhodobacterales</taxon>
        <taxon>Paracoccaceae</taxon>
        <taxon>Antarcticimicrobium</taxon>
    </lineage>
</organism>
<dbReference type="InterPro" id="IPR043130">
    <property type="entry name" value="CDP-OH_PTrfase_TM_dom"/>
</dbReference>
<evidence type="ECO:0000256" key="15">
    <source>
        <dbReference type="RuleBase" id="RU003750"/>
    </source>
</evidence>
<keyword evidence="19" id="KW-1185">Reference proteome</keyword>
<feature type="transmembrane region" description="Helical" evidence="16">
    <location>
        <begin position="12"/>
        <end position="36"/>
    </location>
</feature>
<reference evidence="18 19" key="1">
    <citation type="submission" date="2019-03" db="EMBL/GenBank/DDBJ databases">
        <authorList>
            <person name="Zhang S."/>
        </authorList>
    </citation>
    <scope>NUCLEOTIDE SEQUENCE [LARGE SCALE GENOMIC DNA]</scope>
    <source>
        <strain evidence="18 19">S4J41</strain>
    </source>
</reference>
<keyword evidence="8 16" id="KW-0812">Transmembrane</keyword>
<dbReference type="EMBL" id="SMFP01000011">
    <property type="protein sequence ID" value="TDE35927.1"/>
    <property type="molecule type" value="Genomic_DNA"/>
</dbReference>
<keyword evidence="7 15" id="KW-0808">Transferase</keyword>
<dbReference type="OrthoDB" id="9777147at2"/>
<evidence type="ECO:0000256" key="12">
    <source>
        <dbReference type="ARBA" id="ARBA00023209"/>
    </source>
</evidence>
<evidence type="ECO:0000256" key="1">
    <source>
        <dbReference type="ARBA" id="ARBA00000287"/>
    </source>
</evidence>
<dbReference type="PROSITE" id="PS00379">
    <property type="entry name" value="CDP_ALCOHOL_P_TRANSF"/>
    <property type="match status" value="1"/>
</dbReference>
<dbReference type="PANTHER" id="PTHR14269">
    <property type="entry name" value="CDP-DIACYLGLYCEROL--GLYCEROL-3-PHOSPHATE 3-PHOSPHATIDYLTRANSFERASE-RELATED"/>
    <property type="match status" value="1"/>
</dbReference>
<proteinExistence type="inferred from homology"/>
<keyword evidence="6" id="KW-0444">Lipid biosynthesis</keyword>
<keyword evidence="12" id="KW-0594">Phospholipid biosynthesis</keyword>
<evidence type="ECO:0000259" key="17">
    <source>
        <dbReference type="Pfam" id="PF08009"/>
    </source>
</evidence>
<evidence type="ECO:0000256" key="9">
    <source>
        <dbReference type="ARBA" id="ARBA00022989"/>
    </source>
</evidence>
<gene>
    <name evidence="18" type="primary">pssA</name>
    <name evidence="18" type="ORF">E1B25_15695</name>
</gene>
<sequence length="250" mass="27355">MTEAPEKIRSEFGLIQLLPNMMTIAAICAGLSAIRFGVHGEYSLAVRLILVAGILDGLDGRVARLLRSDSKTGAELDSLADFLNFGVAPPLVIYFWAMQDMRNAAWLAVLVFAVCCVMRLARFNVSAKSEDKESETAYFVGIPSPAGALLVLLPIIFSFAFPAAPKLPDVVLCLYIVAIGLLLISRIPTWSFKTTKISRENVKFFLVSFAFVAAGVVTYAWITLVVLCLAYVGTIIWALIVKPHQTHKEE</sequence>
<dbReference type="InterPro" id="IPR000462">
    <property type="entry name" value="CDP-OH_P_trans"/>
</dbReference>
<evidence type="ECO:0000256" key="11">
    <source>
        <dbReference type="ARBA" id="ARBA00023136"/>
    </source>
</evidence>
<keyword evidence="9 16" id="KW-1133">Transmembrane helix</keyword>
<feature type="transmembrane region" description="Helical" evidence="16">
    <location>
        <begin position="137"/>
        <end position="161"/>
    </location>
</feature>
<dbReference type="Gene3D" id="1.20.120.1760">
    <property type="match status" value="1"/>
</dbReference>
<dbReference type="GO" id="GO:0008654">
    <property type="term" value="P:phospholipid biosynthetic process"/>
    <property type="evidence" value="ECO:0007669"/>
    <property type="project" value="UniProtKB-KW"/>
</dbReference>
<comment type="caution">
    <text evidence="18">The sequence shown here is derived from an EMBL/GenBank/DDBJ whole genome shotgun (WGS) entry which is preliminary data.</text>
</comment>
<evidence type="ECO:0000256" key="13">
    <source>
        <dbReference type="ARBA" id="ARBA00023264"/>
    </source>
</evidence>
<dbReference type="NCBIfam" id="TIGR00473">
    <property type="entry name" value="pssA"/>
    <property type="match status" value="1"/>
</dbReference>
<dbReference type="GO" id="GO:0012505">
    <property type="term" value="C:endomembrane system"/>
    <property type="evidence" value="ECO:0007669"/>
    <property type="project" value="UniProtKB-SubCell"/>
</dbReference>
<comment type="catalytic activity">
    <reaction evidence="1">
        <text>a CDP-1,2-diacyl-sn-glycerol + L-serine = a 1,2-diacyl-sn-glycero-3-phospho-L-serine + CMP + H(+)</text>
        <dbReference type="Rhea" id="RHEA:16913"/>
        <dbReference type="ChEBI" id="CHEBI:15378"/>
        <dbReference type="ChEBI" id="CHEBI:33384"/>
        <dbReference type="ChEBI" id="CHEBI:57262"/>
        <dbReference type="ChEBI" id="CHEBI:58332"/>
        <dbReference type="ChEBI" id="CHEBI:60377"/>
        <dbReference type="EC" id="2.7.8.8"/>
    </reaction>
</comment>
<feature type="transmembrane region" description="Helical" evidence="16">
    <location>
        <begin position="167"/>
        <end position="184"/>
    </location>
</feature>
<keyword evidence="11 16" id="KW-0472">Membrane</keyword>
<evidence type="ECO:0000256" key="4">
    <source>
        <dbReference type="ARBA" id="ARBA00013174"/>
    </source>
</evidence>
<dbReference type="Pfam" id="PF08009">
    <property type="entry name" value="CDP-OH_P_tran_2"/>
    <property type="match status" value="1"/>
</dbReference>
<dbReference type="InterPro" id="IPR012616">
    <property type="entry name" value="CDP-OH_P_trans_C"/>
</dbReference>
<dbReference type="GO" id="GO:0003882">
    <property type="term" value="F:CDP-diacylglycerol-serine O-phosphatidyltransferase activity"/>
    <property type="evidence" value="ECO:0007669"/>
    <property type="project" value="UniProtKB-EC"/>
</dbReference>
<protein>
    <recommendedName>
        <fullName evidence="5">CDP-diacylglycerol--serine O-phosphatidyltransferase</fullName>
        <ecNumber evidence="4">2.7.8.8</ecNumber>
    </recommendedName>
    <alternativeName>
        <fullName evidence="14">Phosphatidylserine synthase</fullName>
    </alternativeName>
</protein>
<evidence type="ECO:0000256" key="6">
    <source>
        <dbReference type="ARBA" id="ARBA00022516"/>
    </source>
</evidence>
<feature type="domain" description="CDP-alcohol phosphatidyltransferase C-terminal" evidence="17">
    <location>
        <begin position="204"/>
        <end position="234"/>
    </location>
</feature>
<dbReference type="PANTHER" id="PTHR14269:SF61">
    <property type="entry name" value="CDP-DIACYLGLYCEROL--SERINE O-PHOSPHATIDYLTRANSFERASE"/>
    <property type="match status" value="1"/>
</dbReference>
<evidence type="ECO:0000256" key="10">
    <source>
        <dbReference type="ARBA" id="ARBA00023098"/>
    </source>
</evidence>
<keyword evidence="10" id="KW-0443">Lipid metabolism</keyword>